<comment type="caution">
    <text evidence="2">The sequence shown here is derived from an EMBL/GenBank/DDBJ whole genome shotgun (WGS) entry which is preliminary data.</text>
</comment>
<name>A0AAV3RQW8_LITER</name>
<evidence type="ECO:0000313" key="2">
    <source>
        <dbReference type="EMBL" id="GAA0183742.1"/>
    </source>
</evidence>
<reference evidence="2 3" key="1">
    <citation type="submission" date="2024-01" db="EMBL/GenBank/DDBJ databases">
        <title>The complete chloroplast genome sequence of Lithospermum erythrorhizon: insights into the phylogenetic relationship among Boraginaceae species and the maternal lineages of purple gromwells.</title>
        <authorList>
            <person name="Okada T."/>
            <person name="Watanabe K."/>
        </authorList>
    </citation>
    <scope>NUCLEOTIDE SEQUENCE [LARGE SCALE GENOMIC DNA]</scope>
</reference>
<proteinExistence type="predicted"/>
<gene>
    <name evidence="2" type="ORF">LIER_31100</name>
</gene>
<evidence type="ECO:0000313" key="3">
    <source>
        <dbReference type="Proteomes" id="UP001454036"/>
    </source>
</evidence>
<organism evidence="2 3">
    <name type="scientific">Lithospermum erythrorhizon</name>
    <name type="common">Purple gromwell</name>
    <name type="synonym">Lithospermum officinale var. erythrorhizon</name>
    <dbReference type="NCBI Taxonomy" id="34254"/>
    <lineage>
        <taxon>Eukaryota</taxon>
        <taxon>Viridiplantae</taxon>
        <taxon>Streptophyta</taxon>
        <taxon>Embryophyta</taxon>
        <taxon>Tracheophyta</taxon>
        <taxon>Spermatophyta</taxon>
        <taxon>Magnoliopsida</taxon>
        <taxon>eudicotyledons</taxon>
        <taxon>Gunneridae</taxon>
        <taxon>Pentapetalae</taxon>
        <taxon>asterids</taxon>
        <taxon>lamiids</taxon>
        <taxon>Boraginales</taxon>
        <taxon>Boraginaceae</taxon>
        <taxon>Boraginoideae</taxon>
        <taxon>Lithospermeae</taxon>
        <taxon>Lithospermum</taxon>
    </lineage>
</organism>
<dbReference type="AlphaFoldDB" id="A0AAV3RQW8"/>
<protein>
    <submittedName>
        <fullName evidence="2">Uncharacterized protein</fullName>
    </submittedName>
</protein>
<accession>A0AAV3RQW8</accession>
<dbReference type="EMBL" id="BAABME010011425">
    <property type="protein sequence ID" value="GAA0183742.1"/>
    <property type="molecule type" value="Genomic_DNA"/>
</dbReference>
<feature type="region of interest" description="Disordered" evidence="1">
    <location>
        <begin position="1"/>
        <end position="30"/>
    </location>
</feature>
<dbReference type="Proteomes" id="UP001454036">
    <property type="component" value="Unassembled WGS sequence"/>
</dbReference>
<keyword evidence="3" id="KW-1185">Reference proteome</keyword>
<sequence length="91" mass="10060">MGTSFGGREGGRNNNVLEYGGRSSVFSTHPTHNVDDELMLLRKARASNILRNSSPDLVDQRMLGMAGDDMGSRRKSFPDIVQVEAFKDECL</sequence>
<evidence type="ECO:0000256" key="1">
    <source>
        <dbReference type="SAM" id="MobiDB-lite"/>
    </source>
</evidence>